<dbReference type="EMBL" id="WHUW01000085">
    <property type="protein sequence ID" value="KAF8426830.1"/>
    <property type="molecule type" value="Genomic_DNA"/>
</dbReference>
<reference evidence="2" key="2">
    <citation type="journal article" date="2020" name="Nat. Commun.">
        <title>Large-scale genome sequencing of mycorrhizal fungi provides insights into the early evolution of symbiotic traits.</title>
        <authorList>
            <person name="Miyauchi S."/>
            <person name="Kiss E."/>
            <person name="Kuo A."/>
            <person name="Drula E."/>
            <person name="Kohler A."/>
            <person name="Sanchez-Garcia M."/>
            <person name="Morin E."/>
            <person name="Andreopoulos B."/>
            <person name="Barry K.W."/>
            <person name="Bonito G."/>
            <person name="Buee M."/>
            <person name="Carver A."/>
            <person name="Chen C."/>
            <person name="Cichocki N."/>
            <person name="Clum A."/>
            <person name="Culley D."/>
            <person name="Crous P.W."/>
            <person name="Fauchery L."/>
            <person name="Girlanda M."/>
            <person name="Hayes R.D."/>
            <person name="Keri Z."/>
            <person name="LaButti K."/>
            <person name="Lipzen A."/>
            <person name="Lombard V."/>
            <person name="Magnuson J."/>
            <person name="Maillard F."/>
            <person name="Murat C."/>
            <person name="Nolan M."/>
            <person name="Ohm R.A."/>
            <person name="Pangilinan J."/>
            <person name="Pereira M.F."/>
            <person name="Perotto S."/>
            <person name="Peter M."/>
            <person name="Pfister S."/>
            <person name="Riley R."/>
            <person name="Sitrit Y."/>
            <person name="Stielow J.B."/>
            <person name="Szollosi G."/>
            <person name="Zifcakova L."/>
            <person name="Stursova M."/>
            <person name="Spatafora J.W."/>
            <person name="Tedersoo L."/>
            <person name="Vaario L.M."/>
            <person name="Yamada A."/>
            <person name="Yan M."/>
            <person name="Wang P."/>
            <person name="Xu J."/>
            <person name="Bruns T."/>
            <person name="Baldrian P."/>
            <person name="Vilgalys R."/>
            <person name="Dunand C."/>
            <person name="Henrissat B."/>
            <person name="Grigoriev I.V."/>
            <person name="Hibbett D."/>
            <person name="Nagy L.G."/>
            <person name="Martin F.M."/>
        </authorList>
    </citation>
    <scope>NUCLEOTIDE SEQUENCE</scope>
    <source>
        <strain evidence="2">BED1</strain>
    </source>
</reference>
<dbReference type="Proteomes" id="UP001194468">
    <property type="component" value="Unassembled WGS sequence"/>
</dbReference>
<reference evidence="2" key="1">
    <citation type="submission" date="2019-10" db="EMBL/GenBank/DDBJ databases">
        <authorList>
            <consortium name="DOE Joint Genome Institute"/>
            <person name="Kuo A."/>
            <person name="Miyauchi S."/>
            <person name="Kiss E."/>
            <person name="Drula E."/>
            <person name="Kohler A."/>
            <person name="Sanchez-Garcia M."/>
            <person name="Andreopoulos B."/>
            <person name="Barry K.W."/>
            <person name="Bonito G."/>
            <person name="Buee M."/>
            <person name="Carver A."/>
            <person name="Chen C."/>
            <person name="Cichocki N."/>
            <person name="Clum A."/>
            <person name="Culley D."/>
            <person name="Crous P.W."/>
            <person name="Fauchery L."/>
            <person name="Girlanda M."/>
            <person name="Hayes R."/>
            <person name="Keri Z."/>
            <person name="LaButti K."/>
            <person name="Lipzen A."/>
            <person name="Lombard V."/>
            <person name="Magnuson J."/>
            <person name="Maillard F."/>
            <person name="Morin E."/>
            <person name="Murat C."/>
            <person name="Nolan M."/>
            <person name="Ohm R."/>
            <person name="Pangilinan J."/>
            <person name="Pereira M."/>
            <person name="Perotto S."/>
            <person name="Peter M."/>
            <person name="Riley R."/>
            <person name="Sitrit Y."/>
            <person name="Stielow B."/>
            <person name="Szollosi G."/>
            <person name="Zifcakova L."/>
            <person name="Stursova M."/>
            <person name="Spatafora J.W."/>
            <person name="Tedersoo L."/>
            <person name="Vaario L.-M."/>
            <person name="Yamada A."/>
            <person name="Yan M."/>
            <person name="Wang P."/>
            <person name="Xu J."/>
            <person name="Bruns T."/>
            <person name="Baldrian P."/>
            <person name="Vilgalys R."/>
            <person name="Henrissat B."/>
            <person name="Grigoriev I.V."/>
            <person name="Hibbett D."/>
            <person name="Nagy L.G."/>
            <person name="Martin F.M."/>
        </authorList>
    </citation>
    <scope>NUCLEOTIDE SEQUENCE</scope>
    <source>
        <strain evidence="2">BED1</strain>
    </source>
</reference>
<organism evidence="2 3">
    <name type="scientific">Boletus edulis BED1</name>
    <dbReference type="NCBI Taxonomy" id="1328754"/>
    <lineage>
        <taxon>Eukaryota</taxon>
        <taxon>Fungi</taxon>
        <taxon>Dikarya</taxon>
        <taxon>Basidiomycota</taxon>
        <taxon>Agaricomycotina</taxon>
        <taxon>Agaricomycetes</taxon>
        <taxon>Agaricomycetidae</taxon>
        <taxon>Boletales</taxon>
        <taxon>Boletineae</taxon>
        <taxon>Boletaceae</taxon>
        <taxon>Boletoideae</taxon>
        <taxon>Boletus</taxon>
    </lineage>
</organism>
<evidence type="ECO:0000313" key="3">
    <source>
        <dbReference type="Proteomes" id="UP001194468"/>
    </source>
</evidence>
<name>A0AAD4BFS0_BOLED</name>
<protein>
    <submittedName>
        <fullName evidence="2">Uncharacterized protein</fullName>
    </submittedName>
</protein>
<evidence type="ECO:0000256" key="1">
    <source>
        <dbReference type="SAM" id="MobiDB-lite"/>
    </source>
</evidence>
<comment type="caution">
    <text evidence="2">The sequence shown here is derived from an EMBL/GenBank/DDBJ whole genome shotgun (WGS) entry which is preliminary data.</text>
</comment>
<gene>
    <name evidence="2" type="ORF">L210DRAFT_927748</name>
</gene>
<feature type="region of interest" description="Disordered" evidence="1">
    <location>
        <begin position="1"/>
        <end position="23"/>
    </location>
</feature>
<accession>A0AAD4BFS0</accession>
<keyword evidence="3" id="KW-1185">Reference proteome</keyword>
<proteinExistence type="predicted"/>
<evidence type="ECO:0000313" key="2">
    <source>
        <dbReference type="EMBL" id="KAF8426830.1"/>
    </source>
</evidence>
<dbReference type="AlphaFoldDB" id="A0AAD4BFS0"/>
<sequence length="228" mass="25812">MACPEDNVSPPQEEGQLSTPSLGRRSARINKILTEGYYQLEKTLTDLTAQTSLTAQQILDGWSKSHGRIINGTNHRNSYAKYLAKHEEQERCRLSIITPTLRRQLYAKFKDDHGEQWQEILETHDMLEISDSLPQTMAQRAQTFNRTSKTVASFILLCTHARHATIEPAARGSMRRAYTELNLPKNAGESLKAISEMMWSAEVDGWIGKEVVEVTAMYLVGCRKPDDC</sequence>